<evidence type="ECO:0000313" key="2">
    <source>
        <dbReference type="EMBL" id="OCH96359.1"/>
    </source>
</evidence>
<gene>
    <name evidence="2" type="ORF">OBBRIDRAFT_743872</name>
</gene>
<feature type="compositionally biased region" description="Low complexity" evidence="1">
    <location>
        <begin position="181"/>
        <end position="191"/>
    </location>
</feature>
<keyword evidence="3" id="KW-1185">Reference proteome</keyword>
<dbReference type="EMBL" id="KV722331">
    <property type="protein sequence ID" value="OCH96359.1"/>
    <property type="molecule type" value="Genomic_DNA"/>
</dbReference>
<feature type="compositionally biased region" description="Basic and acidic residues" evidence="1">
    <location>
        <begin position="29"/>
        <end position="38"/>
    </location>
</feature>
<feature type="compositionally biased region" description="Low complexity" evidence="1">
    <location>
        <begin position="349"/>
        <end position="369"/>
    </location>
</feature>
<feature type="compositionally biased region" description="Low complexity" evidence="1">
    <location>
        <begin position="533"/>
        <end position="547"/>
    </location>
</feature>
<reference evidence="2 3" key="1">
    <citation type="submission" date="2016-07" db="EMBL/GenBank/DDBJ databases">
        <title>Draft genome of the white-rot fungus Obba rivulosa 3A-2.</title>
        <authorList>
            <consortium name="DOE Joint Genome Institute"/>
            <person name="Miettinen O."/>
            <person name="Riley R."/>
            <person name="Acob R."/>
            <person name="Barry K."/>
            <person name="Cullen D."/>
            <person name="De Vries R."/>
            <person name="Hainaut M."/>
            <person name="Hatakka A."/>
            <person name="Henrissat B."/>
            <person name="Hilden K."/>
            <person name="Kuo R."/>
            <person name="Labutti K."/>
            <person name="Lipzen A."/>
            <person name="Makela M.R."/>
            <person name="Sandor L."/>
            <person name="Spatafora J.W."/>
            <person name="Grigoriev I.V."/>
            <person name="Hibbett D.S."/>
        </authorList>
    </citation>
    <scope>NUCLEOTIDE SEQUENCE [LARGE SCALE GENOMIC DNA]</scope>
    <source>
        <strain evidence="2 3">3A-2</strain>
    </source>
</reference>
<evidence type="ECO:0000313" key="3">
    <source>
        <dbReference type="Proteomes" id="UP000250043"/>
    </source>
</evidence>
<organism evidence="2 3">
    <name type="scientific">Obba rivulosa</name>
    <dbReference type="NCBI Taxonomy" id="1052685"/>
    <lineage>
        <taxon>Eukaryota</taxon>
        <taxon>Fungi</taxon>
        <taxon>Dikarya</taxon>
        <taxon>Basidiomycota</taxon>
        <taxon>Agaricomycotina</taxon>
        <taxon>Agaricomycetes</taxon>
        <taxon>Polyporales</taxon>
        <taxon>Gelatoporiaceae</taxon>
        <taxon>Obba</taxon>
    </lineage>
</organism>
<dbReference type="OrthoDB" id="2507488at2759"/>
<protein>
    <submittedName>
        <fullName evidence="2">Uncharacterized protein</fullName>
    </submittedName>
</protein>
<feature type="region of interest" description="Disordered" evidence="1">
    <location>
        <begin position="22"/>
        <end position="42"/>
    </location>
</feature>
<feature type="region of interest" description="Disordered" evidence="1">
    <location>
        <begin position="349"/>
        <end position="415"/>
    </location>
</feature>
<name>A0A8E2DVL6_9APHY</name>
<proteinExistence type="predicted"/>
<evidence type="ECO:0000256" key="1">
    <source>
        <dbReference type="SAM" id="MobiDB-lite"/>
    </source>
</evidence>
<sequence length="571" mass="60676">MYRAPSPIFDVPELPALRRVKPLPKRRRTLDPHVHDDASDTAPAAAGALEECATAEELIAHADALTAQVALQSYYMPVLGGVQELFKHDAGSRTSTPVDLSSGMYGWGDFRGAHDDEDGGEGGYVDHLQQPGNTKKRKVPANMTGSAHGHDSGSGGSGAEDEPSERGIPTGRPEREYDAVSIPPSSPTSSTGLRRGRLPKATIAGLQHKELLKSRKRLLSNVLGTLSHGDTLALDQALINYPFAHTPPGSDTKDPPAVRTRLSKLRGPRLARAFRAFRALNPPTPDDRQTVALPTSDFTYVCQNATSERLIATQQEVAVLHTRFEAELARQAAKAAEAAKQAAAAFAGSTRSAKANRKQGGQAPAGAPADENAPAVDAPAAGGKSKGKKKKRAVLANASNPHHLRNYVPSRLPGAGQANTVQAAANAQNLLSPLPLRFLSAELPPRRRKSAERAPPPMPSITSPLDEWICPFCEYALFYGEEQAFQRAVRNRKKILRRRRRARERAAAAASGAASAVAPAAAEKAAAPKEEGNAAPQAPVAVDVPEAAGKHVRWKEEKQHAGHGVAQSALG</sequence>
<feature type="compositionally biased region" description="Low complexity" evidence="1">
    <location>
        <begin position="507"/>
        <end position="525"/>
    </location>
</feature>
<dbReference type="AlphaFoldDB" id="A0A8E2DVL6"/>
<accession>A0A8E2DVL6</accession>
<dbReference type="Proteomes" id="UP000250043">
    <property type="component" value="Unassembled WGS sequence"/>
</dbReference>
<feature type="region of interest" description="Disordered" evidence="1">
    <location>
        <begin position="507"/>
        <end position="571"/>
    </location>
</feature>
<feature type="region of interest" description="Disordered" evidence="1">
    <location>
        <begin position="111"/>
        <end position="198"/>
    </location>
</feature>